<keyword evidence="1" id="KW-0175">Coiled coil</keyword>
<proteinExistence type="predicted"/>
<keyword evidence="3" id="KW-1185">Reference proteome</keyword>
<evidence type="ECO:0000313" key="3">
    <source>
        <dbReference type="Proteomes" id="UP001595698"/>
    </source>
</evidence>
<organism evidence="2 3">
    <name type="scientific">Streptosporangium jomthongense</name>
    <dbReference type="NCBI Taxonomy" id="1193683"/>
    <lineage>
        <taxon>Bacteria</taxon>
        <taxon>Bacillati</taxon>
        <taxon>Actinomycetota</taxon>
        <taxon>Actinomycetes</taxon>
        <taxon>Streptosporangiales</taxon>
        <taxon>Streptosporangiaceae</taxon>
        <taxon>Streptosporangium</taxon>
    </lineage>
</organism>
<comment type="caution">
    <text evidence="2">The sequence shown here is derived from an EMBL/GenBank/DDBJ whole genome shotgun (WGS) entry which is preliminary data.</text>
</comment>
<evidence type="ECO:0008006" key="4">
    <source>
        <dbReference type="Google" id="ProtNLM"/>
    </source>
</evidence>
<protein>
    <recommendedName>
        <fullName evidence="4">Fibronectin type-III domain-containing protein</fullName>
    </recommendedName>
</protein>
<gene>
    <name evidence="2" type="ORF">ACFOYY_14320</name>
</gene>
<sequence length="766" mass="82600">MAFDHDRYVEEVLEPARRPGGALPDDPRARYRVDETMSAAEVTETVRRVRQSWRLARGQLKFKRLVNRLEADDQGRYREIFSAAERGDLGPLRTALAETAEHAARRRADAEERLRAAAGRLRLVLPDVVERIARDTGLGAEETLALCGELRIEAREPDRLPQAPPYAGYGEVRAALDTLGERHLARFVFGDACRDTRVLGGFSLPDGTPLGGDALEGVRARWAAEPRGTLTTQAETVLTALGAVPDPAELVRHDLVTRVRERAREHADDGTLVRYAVGRLGLALDEARRLVFAVRHESRYGGAPGDTAARLKELIDGGDVVGAVDLARTLDVAAIAGEVGDLVAEAQTRLDTAVRLRDEAVRDGTDPDRAWLMLRDALASVPGLPEAGELQARLAPHPAGSVTAEACAEGVLVSWEPSASRVGEIGYEVRRNGVPLAVVAGCSLLDEAPAVDTALRYEVVARRGEAAAAPSGAEPLLLRPEAVRAFALEPDPEEPGAFLVRCQAPTTGVLEIVALPGEPPWPPGTTVPVAGLRAASRTVPSSPHRDGLTVRPAGVGAVLLAVTVLGGLATIGGHREHVSLPPVAGLTAERRGEVVYVGFAWPSEVSEALVRWNGRERIVSSALYRGRGGVRLTVPEDEELTVEVAPALFLEGGHVFGPVSSVRLPARPPVRYDVMWQGPPWRRRLVLTFTCERPVRLARLSLVLRRGRVQPVSAADGVVLAEWSDLEVPVTLEAPGPGRAGPYWLRCFAEGEAELVDPPVRRLRVR</sequence>
<dbReference type="Proteomes" id="UP001595698">
    <property type="component" value="Unassembled WGS sequence"/>
</dbReference>
<evidence type="ECO:0000313" key="2">
    <source>
        <dbReference type="EMBL" id="MFC3981309.1"/>
    </source>
</evidence>
<name>A0ABV8EZ70_9ACTN</name>
<reference evidence="3" key="1">
    <citation type="journal article" date="2019" name="Int. J. Syst. Evol. Microbiol.">
        <title>The Global Catalogue of Microorganisms (GCM) 10K type strain sequencing project: providing services to taxonomists for standard genome sequencing and annotation.</title>
        <authorList>
            <consortium name="The Broad Institute Genomics Platform"/>
            <consortium name="The Broad Institute Genome Sequencing Center for Infectious Disease"/>
            <person name="Wu L."/>
            <person name="Ma J."/>
        </authorList>
    </citation>
    <scope>NUCLEOTIDE SEQUENCE [LARGE SCALE GENOMIC DNA]</scope>
    <source>
        <strain evidence="3">TBRC 7912</strain>
    </source>
</reference>
<dbReference type="EMBL" id="JBHSBC010000012">
    <property type="protein sequence ID" value="MFC3981309.1"/>
    <property type="molecule type" value="Genomic_DNA"/>
</dbReference>
<dbReference type="RefSeq" id="WP_386190017.1">
    <property type="nucleotide sequence ID" value="NZ_JBHSBC010000012.1"/>
</dbReference>
<feature type="coiled-coil region" evidence="1">
    <location>
        <begin position="93"/>
        <end position="120"/>
    </location>
</feature>
<accession>A0ABV8EZ70</accession>
<evidence type="ECO:0000256" key="1">
    <source>
        <dbReference type="SAM" id="Coils"/>
    </source>
</evidence>